<comment type="pathway">
    <text evidence="2">Glycolipid biosynthesis; glycosylphosphatidylinositol-anchor biosynthesis.</text>
</comment>
<evidence type="ECO:0000256" key="7">
    <source>
        <dbReference type="ARBA" id="ARBA00023136"/>
    </source>
</evidence>
<dbReference type="AlphaFoldDB" id="A0A316YPY0"/>
<feature type="transmembrane region" description="Helical" evidence="8">
    <location>
        <begin position="130"/>
        <end position="149"/>
    </location>
</feature>
<dbReference type="GO" id="GO:0000506">
    <property type="term" value="C:glycosylphosphatidylinositol-N-acetylglucosaminyltransferase (GPI-GnT) complex"/>
    <property type="evidence" value="ECO:0007669"/>
    <property type="project" value="TreeGrafter"/>
</dbReference>
<keyword evidence="5 8" id="KW-0812">Transmembrane</keyword>
<dbReference type="OrthoDB" id="196709at2759"/>
<feature type="non-terminal residue" evidence="9">
    <location>
        <position position="1"/>
    </location>
</feature>
<evidence type="ECO:0000256" key="2">
    <source>
        <dbReference type="ARBA" id="ARBA00004687"/>
    </source>
</evidence>
<feature type="transmembrane region" description="Helical" evidence="8">
    <location>
        <begin position="47"/>
        <end position="70"/>
    </location>
</feature>
<keyword evidence="10" id="KW-1185">Reference proteome</keyword>
<evidence type="ECO:0000256" key="1">
    <source>
        <dbReference type="ARBA" id="ARBA00004141"/>
    </source>
</evidence>
<dbReference type="UniPathway" id="UPA00196"/>
<evidence type="ECO:0000256" key="6">
    <source>
        <dbReference type="ARBA" id="ARBA00022989"/>
    </source>
</evidence>
<keyword evidence="4" id="KW-0337">GPI-anchor biosynthesis</keyword>
<gene>
    <name evidence="9" type="ORF">FA10DRAFT_266606</name>
</gene>
<dbReference type="InterPro" id="IPR009450">
    <property type="entry name" value="Plno_GlcNAc_GPI2"/>
</dbReference>
<dbReference type="GO" id="GO:0006506">
    <property type="term" value="P:GPI anchor biosynthetic process"/>
    <property type="evidence" value="ECO:0007669"/>
    <property type="project" value="UniProtKB-UniPathway"/>
</dbReference>
<dbReference type="STRING" id="215250.A0A316YPY0"/>
<dbReference type="Pfam" id="PF06432">
    <property type="entry name" value="GPI2"/>
    <property type="match status" value="1"/>
</dbReference>
<evidence type="ECO:0000313" key="10">
    <source>
        <dbReference type="Proteomes" id="UP000245768"/>
    </source>
</evidence>
<dbReference type="Proteomes" id="UP000245768">
    <property type="component" value="Unassembled WGS sequence"/>
</dbReference>
<keyword evidence="7 8" id="KW-0472">Membrane</keyword>
<proteinExistence type="inferred from homology"/>
<evidence type="ECO:0000256" key="3">
    <source>
        <dbReference type="ARBA" id="ARBA00008321"/>
    </source>
</evidence>
<feature type="transmembrane region" description="Helical" evidence="8">
    <location>
        <begin position="190"/>
        <end position="208"/>
    </location>
</feature>
<protein>
    <submittedName>
        <fullName evidence="9">GPI2-domain-containing protein</fullName>
    </submittedName>
</protein>
<accession>A0A316YPY0</accession>
<feature type="transmembrane region" description="Helical" evidence="8">
    <location>
        <begin position="13"/>
        <end position="35"/>
    </location>
</feature>
<reference evidence="9 10" key="1">
    <citation type="journal article" date="2018" name="Mol. Biol. Evol.">
        <title>Broad Genomic Sampling Reveals a Smut Pathogenic Ancestry of the Fungal Clade Ustilaginomycotina.</title>
        <authorList>
            <person name="Kijpornyongpan T."/>
            <person name="Mondo S.J."/>
            <person name="Barry K."/>
            <person name="Sandor L."/>
            <person name="Lee J."/>
            <person name="Lipzen A."/>
            <person name="Pangilinan J."/>
            <person name="LaButti K."/>
            <person name="Hainaut M."/>
            <person name="Henrissat B."/>
            <person name="Grigoriev I.V."/>
            <person name="Spatafora J.W."/>
            <person name="Aime M.C."/>
        </authorList>
    </citation>
    <scope>NUCLEOTIDE SEQUENCE [LARGE SCALE GENOMIC DNA]</scope>
    <source>
        <strain evidence="9 10">MCA 4198</strain>
    </source>
</reference>
<evidence type="ECO:0000313" key="9">
    <source>
        <dbReference type="EMBL" id="PWN90103.1"/>
    </source>
</evidence>
<evidence type="ECO:0000256" key="4">
    <source>
        <dbReference type="ARBA" id="ARBA00022502"/>
    </source>
</evidence>
<feature type="transmembrane region" description="Helical" evidence="8">
    <location>
        <begin position="229"/>
        <end position="252"/>
    </location>
</feature>
<organism evidence="9 10">
    <name type="scientific">Acaromyces ingoldii</name>
    <dbReference type="NCBI Taxonomy" id="215250"/>
    <lineage>
        <taxon>Eukaryota</taxon>
        <taxon>Fungi</taxon>
        <taxon>Dikarya</taxon>
        <taxon>Basidiomycota</taxon>
        <taxon>Ustilaginomycotina</taxon>
        <taxon>Exobasidiomycetes</taxon>
        <taxon>Exobasidiales</taxon>
        <taxon>Cryptobasidiaceae</taxon>
        <taxon>Acaromyces</taxon>
    </lineage>
</organism>
<dbReference type="PANTHER" id="PTHR12982">
    <property type="entry name" value="PHOSPHATIDYLINOSITOL GLYCAN, CLASS C"/>
    <property type="match status" value="1"/>
</dbReference>
<dbReference type="InParanoid" id="A0A316YPY0"/>
<dbReference type="FunCoup" id="A0A316YPY0">
    <property type="interactions" value="266"/>
</dbReference>
<evidence type="ECO:0000256" key="8">
    <source>
        <dbReference type="SAM" id="Phobius"/>
    </source>
</evidence>
<keyword evidence="6 8" id="KW-1133">Transmembrane helix</keyword>
<comment type="similarity">
    <text evidence="3">Belongs to the PIGC family.</text>
</comment>
<name>A0A316YPY0_9BASI</name>
<dbReference type="RefSeq" id="XP_025377301.1">
    <property type="nucleotide sequence ID" value="XM_025521566.1"/>
</dbReference>
<comment type="subcellular location">
    <subcellularLocation>
        <location evidence="1">Membrane</location>
        <topology evidence="1">Multi-pass membrane protein</topology>
    </subcellularLocation>
</comment>
<evidence type="ECO:0000256" key="5">
    <source>
        <dbReference type="ARBA" id="ARBA00022692"/>
    </source>
</evidence>
<dbReference type="EMBL" id="KZ819636">
    <property type="protein sequence ID" value="PWN90103.1"/>
    <property type="molecule type" value="Genomic_DNA"/>
</dbReference>
<feature type="transmembrane region" description="Helical" evidence="8">
    <location>
        <begin position="102"/>
        <end position="118"/>
    </location>
</feature>
<dbReference type="GeneID" id="37043482"/>
<feature type="transmembrane region" description="Helical" evidence="8">
    <location>
        <begin position="258"/>
        <end position="276"/>
    </location>
</feature>
<dbReference type="PANTHER" id="PTHR12982:SF0">
    <property type="entry name" value="PHOSPHATIDYLINOSITOL N-ACETYLGLUCOSAMINYLTRANSFERASE SUBUNIT C"/>
    <property type="match status" value="1"/>
</dbReference>
<sequence length="305" mass="32404">VAALTSLPSFFTLVVWSLPLTQHLSITTLFVSLFLHLRAGHVSAEGLALASVAAIVVFASTTPATSVFSMPPPDPNEALSTRQAARRKQEAQLRAKPLAQPLSYALLALTLLALSPLLRTLTEATTSDSIAALSTALFLLGFALADFSGPDGGSKHRQPGANNLPATLSLNACVFSSIVLASRLPSPTQVFSLILSSICLFAFVPRWSRHHLPCVVVIVASSSSTRHPLGVVGPPIFFTLALCITSSALLAAFSSTAVAANSLAAVFLSLVCPAWMRRAQRWKVGRSGPWDVGVPRIRRQAIHYY</sequence>